<sequence length="141" mass="16111">MHRTKAPLHCVCISDIQRNPASKDCRRTQYGSQPLYCAAQLRSPQITAENPDCIHESCKIQTQVALSLTLSDFRNTFDLTFGDQRLRESSFRNLTPLEWARLLFPISRPAKSGLKADGEQSRRHNRAHVFLRRSSGVQRCV</sequence>
<accession>A0ABD0M0I8</accession>
<evidence type="ECO:0000313" key="2">
    <source>
        <dbReference type="Proteomes" id="UP001519460"/>
    </source>
</evidence>
<dbReference type="EMBL" id="JACVVK020000012">
    <property type="protein sequence ID" value="KAK7505147.1"/>
    <property type="molecule type" value="Genomic_DNA"/>
</dbReference>
<organism evidence="1 2">
    <name type="scientific">Batillaria attramentaria</name>
    <dbReference type="NCBI Taxonomy" id="370345"/>
    <lineage>
        <taxon>Eukaryota</taxon>
        <taxon>Metazoa</taxon>
        <taxon>Spiralia</taxon>
        <taxon>Lophotrochozoa</taxon>
        <taxon>Mollusca</taxon>
        <taxon>Gastropoda</taxon>
        <taxon>Caenogastropoda</taxon>
        <taxon>Sorbeoconcha</taxon>
        <taxon>Cerithioidea</taxon>
        <taxon>Batillariidae</taxon>
        <taxon>Batillaria</taxon>
    </lineage>
</organism>
<reference evidence="1 2" key="1">
    <citation type="journal article" date="2023" name="Sci. Data">
        <title>Genome assembly of the Korean intertidal mud-creeper Batillaria attramentaria.</title>
        <authorList>
            <person name="Patra A.K."/>
            <person name="Ho P.T."/>
            <person name="Jun S."/>
            <person name="Lee S.J."/>
            <person name="Kim Y."/>
            <person name="Won Y.J."/>
        </authorList>
    </citation>
    <scope>NUCLEOTIDE SEQUENCE [LARGE SCALE GENOMIC DNA]</scope>
    <source>
        <strain evidence="1">Wonlab-2016</strain>
    </source>
</reference>
<name>A0ABD0M0I8_9CAEN</name>
<protein>
    <submittedName>
        <fullName evidence="1">Uncharacterized protein</fullName>
    </submittedName>
</protein>
<dbReference type="Proteomes" id="UP001519460">
    <property type="component" value="Unassembled WGS sequence"/>
</dbReference>
<keyword evidence="2" id="KW-1185">Reference proteome</keyword>
<proteinExistence type="predicted"/>
<gene>
    <name evidence="1" type="ORF">BaRGS_00003717</name>
</gene>
<evidence type="ECO:0000313" key="1">
    <source>
        <dbReference type="EMBL" id="KAK7505147.1"/>
    </source>
</evidence>
<comment type="caution">
    <text evidence="1">The sequence shown here is derived from an EMBL/GenBank/DDBJ whole genome shotgun (WGS) entry which is preliminary data.</text>
</comment>
<dbReference type="AlphaFoldDB" id="A0ABD0M0I8"/>